<organism evidence="2 3">
    <name type="scientific">Candidatus Filomicrobium marinum</name>
    <dbReference type="NCBI Taxonomy" id="1608628"/>
    <lineage>
        <taxon>Bacteria</taxon>
        <taxon>Pseudomonadati</taxon>
        <taxon>Pseudomonadota</taxon>
        <taxon>Alphaproteobacteria</taxon>
        <taxon>Hyphomicrobiales</taxon>
        <taxon>Hyphomicrobiaceae</taxon>
        <taxon>Filomicrobium</taxon>
    </lineage>
</organism>
<evidence type="ECO:0000313" key="2">
    <source>
        <dbReference type="EMBL" id="CPR22231.1"/>
    </source>
</evidence>
<feature type="transmembrane region" description="Helical" evidence="1">
    <location>
        <begin position="114"/>
        <end position="135"/>
    </location>
</feature>
<keyword evidence="1" id="KW-0472">Membrane</keyword>
<gene>
    <name evidence="2" type="ORF">YBN1229_v1_3664</name>
</gene>
<dbReference type="Proteomes" id="UP000033187">
    <property type="component" value="Chromosome 1"/>
</dbReference>
<dbReference type="AlphaFoldDB" id="A0A0D6JJV8"/>
<evidence type="ECO:0000256" key="1">
    <source>
        <dbReference type="SAM" id="Phobius"/>
    </source>
</evidence>
<keyword evidence="3" id="KW-1185">Reference proteome</keyword>
<dbReference type="EMBL" id="LN829119">
    <property type="protein sequence ID" value="CPR22231.1"/>
    <property type="molecule type" value="Genomic_DNA"/>
</dbReference>
<accession>A0A0D6JJV8</accession>
<keyword evidence="1" id="KW-1133">Transmembrane helix</keyword>
<evidence type="ECO:0008006" key="4">
    <source>
        <dbReference type="Google" id="ProtNLM"/>
    </source>
</evidence>
<dbReference type="KEGG" id="fil:BN1229_v1_3670"/>
<name>A0A0D6JJV8_9HYPH</name>
<sequence>MTEHDEKMSEREEVEMLLPWYVSGKLAPKDQRRVEDYLNAHPDMAHQLKLIEDEAEASITSNEEISGAPAGSLDRLLAEVAAYEKKRVVANIPRRLLAWTESLANDLTAPKLRWAAAAVATVVAIQAVTIGVLLVGDGTQPQFKTASGDKAQPAATGVIALVRFTPEASINEIGSLLETFGASIVAGPMPGGIYRIRLSTENLSDKDAIALIERFKSSNKMISFAAKAPGAKKP</sequence>
<keyword evidence="1" id="KW-0812">Transmembrane</keyword>
<proteinExistence type="predicted"/>
<dbReference type="KEGG" id="fiy:BN1229_v1_3664"/>
<protein>
    <recommendedName>
        <fullName evidence="4">Transmembrane anti-sigma factor</fullName>
    </recommendedName>
</protein>
<reference evidence="3" key="1">
    <citation type="submission" date="2015-02" db="EMBL/GenBank/DDBJ databases">
        <authorList>
            <person name="Chooi Y.-H."/>
        </authorList>
    </citation>
    <scope>NUCLEOTIDE SEQUENCE [LARGE SCALE GENOMIC DNA]</scope>
    <source>
        <strain evidence="3">strain Y</strain>
    </source>
</reference>
<dbReference type="OrthoDB" id="7877390at2"/>
<dbReference type="RefSeq" id="WP_046479346.1">
    <property type="nucleotide sequence ID" value="NZ_LN829118.1"/>
</dbReference>
<evidence type="ECO:0000313" key="3">
    <source>
        <dbReference type="Proteomes" id="UP000033187"/>
    </source>
</evidence>